<reference evidence="8 9" key="1">
    <citation type="submission" date="2018-06" db="EMBL/GenBank/DDBJ databases">
        <title>Genomic Encyclopedia of Type Strains, Phase IV (KMG-IV): sequencing the most valuable type-strain genomes for metagenomic binning, comparative biology and taxonomic classification.</title>
        <authorList>
            <person name="Goeker M."/>
        </authorList>
    </citation>
    <scope>NUCLEOTIDE SEQUENCE [LARGE SCALE GENOMIC DNA]</scope>
    <source>
        <strain evidence="8 9">DSM 18048</strain>
    </source>
</reference>
<protein>
    <recommendedName>
        <fullName evidence="2">histidine kinase</fullName>
        <ecNumber evidence="2">2.7.13.3</ecNumber>
    </recommendedName>
</protein>
<dbReference type="Gene3D" id="1.10.287.130">
    <property type="match status" value="1"/>
</dbReference>
<evidence type="ECO:0000256" key="2">
    <source>
        <dbReference type="ARBA" id="ARBA00012438"/>
    </source>
</evidence>
<proteinExistence type="predicted"/>
<dbReference type="PROSITE" id="PS50113">
    <property type="entry name" value="PAC"/>
    <property type="match status" value="1"/>
</dbReference>
<evidence type="ECO:0000259" key="7">
    <source>
        <dbReference type="PROSITE" id="PS50113"/>
    </source>
</evidence>
<dbReference type="SUPFAM" id="SSF47384">
    <property type="entry name" value="Homodimeric domain of signal transducing histidine kinase"/>
    <property type="match status" value="1"/>
</dbReference>
<dbReference type="Pfam" id="PF02518">
    <property type="entry name" value="HATPase_c"/>
    <property type="match status" value="1"/>
</dbReference>
<dbReference type="PANTHER" id="PTHR43304">
    <property type="entry name" value="PHYTOCHROME-LIKE PROTEIN CPH1"/>
    <property type="match status" value="1"/>
</dbReference>
<keyword evidence="3" id="KW-0597">Phosphoprotein</keyword>
<dbReference type="EMBL" id="QJSX01000018">
    <property type="protein sequence ID" value="PYE50448.1"/>
    <property type="molecule type" value="Genomic_DNA"/>
</dbReference>
<evidence type="ECO:0000256" key="3">
    <source>
        <dbReference type="ARBA" id="ARBA00022553"/>
    </source>
</evidence>
<dbReference type="InterPro" id="IPR000014">
    <property type="entry name" value="PAS"/>
</dbReference>
<evidence type="ECO:0000313" key="8">
    <source>
        <dbReference type="EMBL" id="PYE50448.1"/>
    </source>
</evidence>
<dbReference type="SMART" id="SM00086">
    <property type="entry name" value="PAC"/>
    <property type="match status" value="1"/>
</dbReference>
<evidence type="ECO:0000313" key="9">
    <source>
        <dbReference type="Proteomes" id="UP000248326"/>
    </source>
</evidence>
<dbReference type="GO" id="GO:0000155">
    <property type="term" value="F:phosphorelay sensor kinase activity"/>
    <property type="evidence" value="ECO:0007669"/>
    <property type="project" value="InterPro"/>
</dbReference>
<organism evidence="8 9">
    <name type="scientific">Deinococcus yavapaiensis KR-236</name>
    <dbReference type="NCBI Taxonomy" id="694435"/>
    <lineage>
        <taxon>Bacteria</taxon>
        <taxon>Thermotogati</taxon>
        <taxon>Deinococcota</taxon>
        <taxon>Deinococci</taxon>
        <taxon>Deinococcales</taxon>
        <taxon>Deinococcaceae</taxon>
        <taxon>Deinococcus</taxon>
    </lineage>
</organism>
<dbReference type="InterPro" id="IPR036890">
    <property type="entry name" value="HATPase_C_sf"/>
</dbReference>
<dbReference type="SUPFAM" id="SSF55785">
    <property type="entry name" value="PYP-like sensor domain (PAS domain)"/>
    <property type="match status" value="1"/>
</dbReference>
<dbReference type="PRINTS" id="PR00344">
    <property type="entry name" value="BCTRLSENSOR"/>
</dbReference>
<dbReference type="Gene3D" id="2.10.70.100">
    <property type="match status" value="1"/>
</dbReference>
<evidence type="ECO:0000259" key="6">
    <source>
        <dbReference type="PROSITE" id="PS50109"/>
    </source>
</evidence>
<dbReference type="SMART" id="SM00388">
    <property type="entry name" value="HisKA"/>
    <property type="match status" value="1"/>
</dbReference>
<dbReference type="InterPro" id="IPR000700">
    <property type="entry name" value="PAS-assoc_C"/>
</dbReference>
<name>A0A318SDH9_9DEIO</name>
<evidence type="ECO:0000256" key="5">
    <source>
        <dbReference type="ARBA" id="ARBA00022777"/>
    </source>
</evidence>
<accession>A0A318SDH9</accession>
<dbReference type="SMART" id="SM00387">
    <property type="entry name" value="HATPase_c"/>
    <property type="match status" value="1"/>
</dbReference>
<dbReference type="Gene3D" id="3.30.565.10">
    <property type="entry name" value="Histidine kinase-like ATPase, C-terminal domain"/>
    <property type="match status" value="1"/>
</dbReference>
<dbReference type="InterPro" id="IPR035965">
    <property type="entry name" value="PAS-like_dom_sf"/>
</dbReference>
<dbReference type="CDD" id="cd00082">
    <property type="entry name" value="HisKA"/>
    <property type="match status" value="1"/>
</dbReference>
<dbReference type="InterPro" id="IPR036097">
    <property type="entry name" value="HisK_dim/P_sf"/>
</dbReference>
<dbReference type="InterPro" id="IPR003661">
    <property type="entry name" value="HisK_dim/P_dom"/>
</dbReference>
<keyword evidence="9" id="KW-1185">Reference proteome</keyword>
<dbReference type="EC" id="2.7.13.3" evidence="2"/>
<dbReference type="Proteomes" id="UP000248326">
    <property type="component" value="Unassembled WGS sequence"/>
</dbReference>
<dbReference type="InterPro" id="IPR004358">
    <property type="entry name" value="Sig_transdc_His_kin-like_C"/>
</dbReference>
<dbReference type="InterPro" id="IPR013655">
    <property type="entry name" value="PAS_fold_3"/>
</dbReference>
<dbReference type="Pfam" id="PF00512">
    <property type="entry name" value="HisKA"/>
    <property type="match status" value="1"/>
</dbReference>
<dbReference type="PANTHER" id="PTHR43304:SF1">
    <property type="entry name" value="PAC DOMAIN-CONTAINING PROTEIN"/>
    <property type="match status" value="1"/>
</dbReference>
<dbReference type="FunFam" id="3.30.565.10:FF:000006">
    <property type="entry name" value="Sensor histidine kinase WalK"/>
    <property type="match status" value="1"/>
</dbReference>
<evidence type="ECO:0000256" key="1">
    <source>
        <dbReference type="ARBA" id="ARBA00000085"/>
    </source>
</evidence>
<dbReference type="PROSITE" id="PS50109">
    <property type="entry name" value="HIS_KIN"/>
    <property type="match status" value="1"/>
</dbReference>
<feature type="domain" description="PAC" evidence="7">
    <location>
        <begin position="8"/>
        <end position="60"/>
    </location>
</feature>
<dbReference type="AlphaFoldDB" id="A0A318SDH9"/>
<dbReference type="Pfam" id="PF08447">
    <property type="entry name" value="PAS_3"/>
    <property type="match status" value="1"/>
</dbReference>
<dbReference type="InterPro" id="IPR005467">
    <property type="entry name" value="His_kinase_dom"/>
</dbReference>
<dbReference type="SUPFAM" id="SSF55874">
    <property type="entry name" value="ATPase domain of HSP90 chaperone/DNA topoisomerase II/histidine kinase"/>
    <property type="match status" value="1"/>
</dbReference>
<evidence type="ECO:0000256" key="4">
    <source>
        <dbReference type="ARBA" id="ARBA00022679"/>
    </source>
</evidence>
<keyword evidence="4" id="KW-0808">Transferase</keyword>
<dbReference type="InterPro" id="IPR003594">
    <property type="entry name" value="HATPase_dom"/>
</dbReference>
<dbReference type="InterPro" id="IPR052162">
    <property type="entry name" value="Sensor_kinase/Photoreceptor"/>
</dbReference>
<dbReference type="InterPro" id="IPR001610">
    <property type="entry name" value="PAC"/>
</dbReference>
<feature type="domain" description="Histidine kinase" evidence="6">
    <location>
        <begin position="71"/>
        <end position="284"/>
    </location>
</feature>
<keyword evidence="5" id="KW-0418">Kinase</keyword>
<sequence length="284" mass="32043">MIQSSDEFHLPFRVVRKDGSVRRVEDDGYFMRADDGRVTRMVGFVKDVTERGRILAALKRSNEELERSASVASHDLQAPIRAVTSFAEVVARRYGEVLDDRGRTYLRQIVENGEHMKRLIDGLMTYSRMSLEQQPLLSTDASAVFDAVVRRLQPEIDTFGATVVRGALPTVLADAQQLDQLLQTLVSNALKYHRAGVAPMVRVEAERDETCWRFSVSDNGLGIEPVYFEKIFGMFQRLHGRGEFEGTGIGLSVCKHIVERHGGRLWVESELGQGSRFHFTLQDA</sequence>
<gene>
    <name evidence="8" type="ORF">DES52_11865</name>
</gene>
<dbReference type="NCBIfam" id="TIGR00229">
    <property type="entry name" value="sensory_box"/>
    <property type="match status" value="1"/>
</dbReference>
<comment type="caution">
    <text evidence="8">The sequence shown here is derived from an EMBL/GenBank/DDBJ whole genome shotgun (WGS) entry which is preliminary data.</text>
</comment>
<comment type="catalytic activity">
    <reaction evidence="1">
        <text>ATP + protein L-histidine = ADP + protein N-phospho-L-histidine.</text>
        <dbReference type="EC" id="2.7.13.3"/>
    </reaction>
</comment>